<dbReference type="OrthoDB" id="19311at2759"/>
<feature type="compositionally biased region" description="Polar residues" evidence="2">
    <location>
        <begin position="1753"/>
        <end position="1768"/>
    </location>
</feature>
<dbReference type="EMBL" id="GL349449">
    <property type="protein sequence ID" value="KNC48016.1"/>
    <property type="molecule type" value="Genomic_DNA"/>
</dbReference>
<feature type="region of interest" description="Disordered" evidence="2">
    <location>
        <begin position="1185"/>
        <end position="1261"/>
    </location>
</feature>
<feature type="region of interest" description="Disordered" evidence="2">
    <location>
        <begin position="1307"/>
        <end position="1365"/>
    </location>
</feature>
<dbReference type="Proteomes" id="UP000054408">
    <property type="component" value="Unassembled WGS sequence"/>
</dbReference>
<organism evidence="4 5">
    <name type="scientific">Thecamonas trahens ATCC 50062</name>
    <dbReference type="NCBI Taxonomy" id="461836"/>
    <lineage>
        <taxon>Eukaryota</taxon>
        <taxon>Apusozoa</taxon>
        <taxon>Apusomonadida</taxon>
        <taxon>Apusomonadidae</taxon>
        <taxon>Thecamonas</taxon>
    </lineage>
</organism>
<dbReference type="InterPro" id="IPR018515">
    <property type="entry name" value="Tuberin-type_domain"/>
</dbReference>
<dbReference type="InterPro" id="IPR000331">
    <property type="entry name" value="Rap/Ran_GAP_dom"/>
</dbReference>
<proteinExistence type="predicted"/>
<dbReference type="InterPro" id="IPR024584">
    <property type="entry name" value="Tuberin_N"/>
</dbReference>
<evidence type="ECO:0000256" key="2">
    <source>
        <dbReference type="SAM" id="MobiDB-lite"/>
    </source>
</evidence>
<dbReference type="InterPro" id="IPR035974">
    <property type="entry name" value="Rap/Ran-GAP_sf"/>
</dbReference>
<feature type="domain" description="Rap-GAP" evidence="3">
    <location>
        <begin position="1525"/>
        <end position="1747"/>
    </location>
</feature>
<accession>A0A0L0D7F5</accession>
<feature type="region of interest" description="Disordered" evidence="2">
    <location>
        <begin position="840"/>
        <end position="888"/>
    </location>
</feature>
<dbReference type="RefSeq" id="XP_013759031.1">
    <property type="nucleotide sequence ID" value="XM_013903577.1"/>
</dbReference>
<feature type="region of interest" description="Disordered" evidence="2">
    <location>
        <begin position="1070"/>
        <end position="1100"/>
    </location>
</feature>
<evidence type="ECO:0000259" key="3">
    <source>
        <dbReference type="PROSITE" id="PS50085"/>
    </source>
</evidence>
<dbReference type="SUPFAM" id="SSF111347">
    <property type="entry name" value="Rap/Ran-GAP"/>
    <property type="match status" value="1"/>
</dbReference>
<dbReference type="FunFam" id="3.40.50.11210:FF:000001">
    <property type="entry name" value="Ral GTPase-activating protein subunit alpha-1 isoform 1"/>
    <property type="match status" value="1"/>
</dbReference>
<dbReference type="InterPro" id="IPR016024">
    <property type="entry name" value="ARM-type_fold"/>
</dbReference>
<dbReference type="GO" id="GO:0005096">
    <property type="term" value="F:GTPase activator activity"/>
    <property type="evidence" value="ECO:0007669"/>
    <property type="project" value="UniProtKB-KW"/>
</dbReference>
<evidence type="ECO:0000313" key="5">
    <source>
        <dbReference type="Proteomes" id="UP000054408"/>
    </source>
</evidence>
<feature type="region of interest" description="Disordered" evidence="2">
    <location>
        <begin position="1746"/>
        <end position="1768"/>
    </location>
</feature>
<dbReference type="GeneID" id="25563802"/>
<dbReference type="Pfam" id="PF03542">
    <property type="entry name" value="Tuberin"/>
    <property type="match status" value="1"/>
</dbReference>
<dbReference type="eggNOG" id="KOG3687">
    <property type="taxonomic scope" value="Eukaryota"/>
</dbReference>
<name>A0A0L0D7F5_THETB</name>
<gene>
    <name evidence="4" type="ORF">AMSG_04250</name>
</gene>
<dbReference type="Pfam" id="PF02145">
    <property type="entry name" value="Rap_GAP"/>
    <property type="match status" value="1"/>
</dbReference>
<evidence type="ECO:0000313" key="4">
    <source>
        <dbReference type="EMBL" id="KNC48016.1"/>
    </source>
</evidence>
<feature type="compositionally biased region" description="Low complexity" evidence="2">
    <location>
        <begin position="915"/>
        <end position="942"/>
    </location>
</feature>
<feature type="region of interest" description="Disordered" evidence="2">
    <location>
        <begin position="1421"/>
        <end position="1477"/>
    </location>
</feature>
<feature type="region of interest" description="Disordered" evidence="2">
    <location>
        <begin position="902"/>
        <end position="959"/>
    </location>
</feature>
<dbReference type="SUPFAM" id="SSF48371">
    <property type="entry name" value="ARM repeat"/>
    <property type="match status" value="1"/>
</dbReference>
<evidence type="ECO:0000256" key="1">
    <source>
        <dbReference type="ARBA" id="ARBA00022468"/>
    </source>
</evidence>
<dbReference type="PROSITE" id="PS50085">
    <property type="entry name" value="RAPGAP"/>
    <property type="match status" value="1"/>
</dbReference>
<dbReference type="GO" id="GO:0033596">
    <property type="term" value="C:TSC1-TSC2 complex"/>
    <property type="evidence" value="ECO:0007669"/>
    <property type="project" value="InterPro"/>
</dbReference>
<dbReference type="PRINTS" id="PR01431">
    <property type="entry name" value="TUBERIN"/>
</dbReference>
<dbReference type="GO" id="GO:0005634">
    <property type="term" value="C:nucleus"/>
    <property type="evidence" value="ECO:0007669"/>
    <property type="project" value="InterPro"/>
</dbReference>
<feature type="compositionally biased region" description="Low complexity" evidence="2">
    <location>
        <begin position="1448"/>
        <end position="1466"/>
    </location>
</feature>
<keyword evidence="1" id="KW-0343">GTPase activation</keyword>
<feature type="compositionally biased region" description="Low complexity" evidence="2">
    <location>
        <begin position="1318"/>
        <end position="1328"/>
    </location>
</feature>
<keyword evidence="5" id="KW-1185">Reference proteome</keyword>
<dbReference type="PANTHER" id="PTHR10063:SF0">
    <property type="entry name" value="TUBERIN"/>
    <property type="match status" value="1"/>
</dbReference>
<feature type="compositionally biased region" description="Acidic residues" evidence="2">
    <location>
        <begin position="1349"/>
        <end position="1365"/>
    </location>
</feature>
<dbReference type="GO" id="GO:0032007">
    <property type="term" value="P:negative regulation of TOR signaling"/>
    <property type="evidence" value="ECO:0007669"/>
    <property type="project" value="InterPro"/>
</dbReference>
<dbReference type="Pfam" id="PF11864">
    <property type="entry name" value="DUF3384"/>
    <property type="match status" value="1"/>
</dbReference>
<dbReference type="GO" id="GO:0051056">
    <property type="term" value="P:regulation of small GTPase mediated signal transduction"/>
    <property type="evidence" value="ECO:0007669"/>
    <property type="project" value="InterPro"/>
</dbReference>
<reference evidence="4 5" key="1">
    <citation type="submission" date="2010-05" db="EMBL/GenBank/DDBJ databases">
        <title>The Genome Sequence of Thecamonas trahens ATCC 50062.</title>
        <authorList>
            <consortium name="The Broad Institute Genome Sequencing Platform"/>
            <person name="Russ C."/>
            <person name="Cuomo C."/>
            <person name="Shea T."/>
            <person name="Young S.K."/>
            <person name="Zeng Q."/>
            <person name="Koehrsen M."/>
            <person name="Haas B."/>
            <person name="Borodovsky M."/>
            <person name="Guigo R."/>
            <person name="Alvarado L."/>
            <person name="Berlin A."/>
            <person name="Bochicchio J."/>
            <person name="Borenstein D."/>
            <person name="Chapman S."/>
            <person name="Chen Z."/>
            <person name="Freedman E."/>
            <person name="Gellesch M."/>
            <person name="Goldberg J."/>
            <person name="Griggs A."/>
            <person name="Gujja S."/>
            <person name="Heilman E."/>
            <person name="Heiman D."/>
            <person name="Hepburn T."/>
            <person name="Howarth C."/>
            <person name="Jen D."/>
            <person name="Larson L."/>
            <person name="Mehta T."/>
            <person name="Park D."/>
            <person name="Pearson M."/>
            <person name="Roberts A."/>
            <person name="Saif S."/>
            <person name="Shenoy N."/>
            <person name="Sisk P."/>
            <person name="Stolte C."/>
            <person name="Sykes S."/>
            <person name="Thomson T."/>
            <person name="Walk T."/>
            <person name="White J."/>
            <person name="Yandava C."/>
            <person name="Burger G."/>
            <person name="Gray M.W."/>
            <person name="Holland P.W.H."/>
            <person name="King N."/>
            <person name="Lang F.B.F."/>
            <person name="Roger A.J."/>
            <person name="Ruiz-Trillo I."/>
            <person name="Lander E."/>
            <person name="Nusbaum C."/>
        </authorList>
    </citation>
    <scope>NUCLEOTIDE SEQUENCE [LARGE SCALE GENOMIC DNA]</scope>
    <source>
        <strain evidence="4 5">ATCC 50062</strain>
    </source>
</reference>
<dbReference type="STRING" id="461836.A0A0L0D7F5"/>
<dbReference type="Gene3D" id="3.40.50.11210">
    <property type="entry name" value="Rap/Ran-GAP"/>
    <property type="match status" value="1"/>
</dbReference>
<dbReference type="InterPro" id="IPR003913">
    <property type="entry name" value="Tuberin"/>
</dbReference>
<feature type="compositionally biased region" description="Basic residues" evidence="2">
    <location>
        <begin position="1207"/>
        <end position="1218"/>
    </location>
</feature>
<dbReference type="PANTHER" id="PTHR10063">
    <property type="entry name" value="TUBERIN"/>
    <property type="match status" value="1"/>
</dbReference>
<sequence length="1768" mass="188327">MLSAGVSAVVPAAAALAAATLANQTARSHILAPRVLAFVSDSAGVDPKGSPRGSSEARTSALDLLVALTADGRHLCGLDYTLPPLLLSWLELARDSLGESTADEAWVVRLIAFVARLVKYNNIVFRAEAEVSPLVKSVCAIANVTDSAEVVGGCLDALDVLVRYGTVPMTCMPDYTAALCRIVNINVFATHSWEVMQSMLKSYLGQTAMYALQSLVGDVEPGFPDADIGLIRGALFFISMASWGKQRVLTAHVSYVVILPAIAHAMSVLCEPNHNIIAYEIALSMHRLIKKYGHQLRIEWPFILDILGGLDPFLDYTGKTSLRDTVVQCLHMLHRLLEASKFHGETNKLITVLESYAALQPAVDVLAVMRLRMASHHFQPGSPTWLDDLGAFTSLFVHDLRVAVRSKLLDILIEVYSATFTAHDLVELLNTVIVPALGVLLVDADTGIGTAALNFAVTQAASPTIPLACTQALISLMASVAAAGVVPEAVSGLVTVLGDHVTNGETKSGLMVVDVMLGMLSPSHAAPALAPLRLEILTCLLSLSSNAAYELMWLNTRCPQFTVSATRSRDTGAVLFPMSAVYDVLLDLVASETDQALFSTALSGLINWLENKFVCVSVDVAKLAVFLSDALVRGSLVSSVVLHGPPSAVASRTKSLLRTALQALILLMGYKDRLAEPVASGLVATVVHLLTGEPATRNPALRAFTIAAAEFPVEVAVHLRRVIYLLFRSHSNDASAFSETLVLDLFWSLTHYRLLIKAMRHKDVVRVLTILAHIGDTSPLKYCMAFAHRTIAAWFHVLNVTDRVRYLPFFMHKFGRAIAAAAGDGPASMFRRSPQSARAAGSALVPIPRSPPPRSYDSDSPDSSIPPRLVHPRRLSGSRSATSPPVLSPASSAVAAAAAANIATASRRKSRKSGSGRSGSRNSRGASDTGGSSGDGTKSSGRASPAPTRMSSSIRASPTPDLGDLALVDAAMESRAALLVMDMLLRATHGSLEPFPGSSVALSRNRSSGPPSAFRAWLGDDTTTTSWLHGTAILTVTVGATRWSHIMLRRPTGTFAWLLKLESEVLDTLGMDAPPPPPRSTSSGGLLGGELPGSSSSLVPSLSAPDMGVLAESSIRASRVMPGSVTPPMAASPSDGSFVTKAIVLQLMDELRADVPDYKDGVGAHANGREVETRSRELAYEHDYPTMPGAEQMGKSEISSLPVVGRVKQRPPPPRRNKPASQSEESIYSRMMPLPAYGGDDDKGEAGELKPSPAFMGESHSLGVGSVTTARSPVAISSSVSSNQSWHGGGSASSLLSLDEQMKLHASRAGGASAIRKTPVQSPSSTSTPHPPSMKSAVGAEPRVADADHDIDDEDDDDEDDDDDDDAVIDKIMMQAGAGGVAAFMAADDTSLADVVTEDGMSLLSRSYSLPDIVQSGTGVMGPWEDLRHPELGLGSSSGWGTPEHGSAPHSPRAGSSRSRSNSRATPGRHASSGLEGEAVWPEAELGGGGSFPHFLFSQLREGLPGMDAPSMIRLPDSEAMQRALGLLDLVPTVNTHKIGLLYVAPGQFREADILGNTTGSTRYMRFLQSLGSFMSLRGAIAYTGGLDRSDESIDGETALYWKDELSFVVFHTTTLMPNMGGAYSQFQNKKRHIGNDYVTIVFNESEHPFTASTIPGQFNFVHIVISPLESEYLVLVKVKPGMEHLARDTGTHLILTEPVLAMLVRQIAIRADLFAQIFHHGTRFVSNWEERLKQICLLCERAASASPPSSARGPTSPYSSTDWASRG</sequence>
<dbReference type="InterPro" id="IPR027107">
    <property type="entry name" value="Tuberin/Ral-act_asu"/>
</dbReference>
<protein>
    <submittedName>
        <fullName evidence="4">GARNL1 protein</fullName>
    </submittedName>
</protein>